<dbReference type="GO" id="GO:0006884">
    <property type="term" value="P:cell volume homeostasis"/>
    <property type="evidence" value="ECO:0007669"/>
    <property type="project" value="TreeGrafter"/>
</dbReference>
<reference evidence="7 8" key="2">
    <citation type="submission" date="2019-04" db="EMBL/GenBank/DDBJ databases">
        <title>The genome sequence of big-headed turtle.</title>
        <authorList>
            <person name="Gong S."/>
        </authorList>
    </citation>
    <scope>NUCLEOTIDE SEQUENCE [LARGE SCALE GENOMIC DNA]</scope>
    <source>
        <strain evidence="7">DO16091913</strain>
        <tissue evidence="7">Muscle</tissue>
    </source>
</reference>
<dbReference type="PANTHER" id="PTHR11827">
    <property type="entry name" value="SOLUTE CARRIER FAMILY 12, CATION COTRANSPORTERS"/>
    <property type="match status" value="1"/>
</dbReference>
<keyword evidence="3 5" id="KW-1133">Transmembrane helix</keyword>
<dbReference type="GO" id="GO:0007268">
    <property type="term" value="P:chemical synaptic transmission"/>
    <property type="evidence" value="ECO:0007669"/>
    <property type="project" value="TreeGrafter"/>
</dbReference>
<dbReference type="PANTHER" id="PTHR11827:SF66">
    <property type="entry name" value="SOLUTE CARRIER FAMILY 12 MEMBER 6"/>
    <property type="match status" value="1"/>
</dbReference>
<evidence type="ECO:0000313" key="8">
    <source>
        <dbReference type="Proteomes" id="UP000297703"/>
    </source>
</evidence>
<feature type="transmembrane region" description="Helical" evidence="5">
    <location>
        <begin position="12"/>
        <end position="30"/>
    </location>
</feature>
<keyword evidence="2 5" id="KW-0812">Transmembrane</keyword>
<dbReference type="GO" id="GO:0005886">
    <property type="term" value="C:plasma membrane"/>
    <property type="evidence" value="ECO:0007669"/>
    <property type="project" value="TreeGrafter"/>
</dbReference>
<evidence type="ECO:0000259" key="6">
    <source>
        <dbReference type="Pfam" id="PF03522"/>
    </source>
</evidence>
<dbReference type="GO" id="GO:1990573">
    <property type="term" value="P:potassium ion import across plasma membrane"/>
    <property type="evidence" value="ECO:0007669"/>
    <property type="project" value="TreeGrafter"/>
</dbReference>
<comment type="caution">
    <text evidence="7">The sequence shown here is derived from an EMBL/GenBank/DDBJ whole genome shotgun (WGS) entry which is preliminary data.</text>
</comment>
<reference evidence="7 8" key="1">
    <citation type="submission" date="2019-04" db="EMBL/GenBank/DDBJ databases">
        <title>Draft genome of the big-headed turtle Platysternon megacephalum.</title>
        <authorList>
            <person name="Gong S."/>
        </authorList>
    </citation>
    <scope>NUCLEOTIDE SEQUENCE [LARGE SCALE GENOMIC DNA]</scope>
    <source>
        <strain evidence="7">DO16091913</strain>
        <tissue evidence="7">Muscle</tissue>
    </source>
</reference>
<evidence type="ECO:0000256" key="3">
    <source>
        <dbReference type="ARBA" id="ARBA00022989"/>
    </source>
</evidence>
<organism evidence="7 8">
    <name type="scientific">Platysternon megacephalum</name>
    <name type="common">big-headed turtle</name>
    <dbReference type="NCBI Taxonomy" id="55544"/>
    <lineage>
        <taxon>Eukaryota</taxon>
        <taxon>Metazoa</taxon>
        <taxon>Chordata</taxon>
        <taxon>Craniata</taxon>
        <taxon>Vertebrata</taxon>
        <taxon>Euteleostomi</taxon>
        <taxon>Archelosauria</taxon>
        <taxon>Testudinata</taxon>
        <taxon>Testudines</taxon>
        <taxon>Cryptodira</taxon>
        <taxon>Durocryptodira</taxon>
        <taxon>Testudinoidea</taxon>
        <taxon>Platysternidae</taxon>
        <taxon>Platysternon</taxon>
    </lineage>
</organism>
<comment type="subcellular location">
    <subcellularLocation>
        <location evidence="1">Membrane</location>
        <topology evidence="1">Multi-pass membrane protein</topology>
    </subcellularLocation>
</comment>
<dbReference type="EMBL" id="QXTE01000414">
    <property type="protein sequence ID" value="TFJ98237.1"/>
    <property type="molecule type" value="Genomic_DNA"/>
</dbReference>
<dbReference type="Pfam" id="PF03522">
    <property type="entry name" value="SLC12"/>
    <property type="match status" value="1"/>
</dbReference>
<evidence type="ECO:0000256" key="5">
    <source>
        <dbReference type="SAM" id="Phobius"/>
    </source>
</evidence>
<evidence type="ECO:0000313" key="7">
    <source>
        <dbReference type="EMBL" id="TFJ98237.1"/>
    </source>
</evidence>
<feature type="domain" description="SLC12A transporter C-terminal" evidence="6">
    <location>
        <begin position="87"/>
        <end position="182"/>
    </location>
</feature>
<dbReference type="OrthoDB" id="2020542at2759"/>
<proteinExistence type="predicted"/>
<dbReference type="InterPro" id="IPR004842">
    <property type="entry name" value="SLC12A_fam"/>
</dbReference>
<keyword evidence="4 5" id="KW-0472">Membrane</keyword>
<accession>A0A4D9DPD7</accession>
<dbReference type="AlphaFoldDB" id="A0A4D9DPD7"/>
<protein>
    <submittedName>
        <fullName evidence="7">Vacuolar protein sorting-associated protein 37C</fullName>
    </submittedName>
</protein>
<dbReference type="GO" id="GO:0055064">
    <property type="term" value="P:chloride ion homeostasis"/>
    <property type="evidence" value="ECO:0007669"/>
    <property type="project" value="TreeGrafter"/>
</dbReference>
<name>A0A4D9DPD7_9SAUR</name>
<evidence type="ECO:0000256" key="1">
    <source>
        <dbReference type="ARBA" id="ARBA00004141"/>
    </source>
</evidence>
<dbReference type="GO" id="GO:0055075">
    <property type="term" value="P:potassium ion homeostasis"/>
    <property type="evidence" value="ECO:0007669"/>
    <property type="project" value="TreeGrafter"/>
</dbReference>
<keyword evidence="8" id="KW-1185">Reference proteome</keyword>
<evidence type="ECO:0000256" key="2">
    <source>
        <dbReference type="ARBA" id="ARBA00022692"/>
    </source>
</evidence>
<dbReference type="GO" id="GO:0045202">
    <property type="term" value="C:synapse"/>
    <property type="evidence" value="ECO:0007669"/>
    <property type="project" value="GOC"/>
</dbReference>
<evidence type="ECO:0000256" key="4">
    <source>
        <dbReference type="ARBA" id="ARBA00023136"/>
    </source>
</evidence>
<dbReference type="GO" id="GO:0015379">
    <property type="term" value="F:potassium:chloride symporter activity"/>
    <property type="evidence" value="ECO:0007669"/>
    <property type="project" value="TreeGrafter"/>
</dbReference>
<dbReference type="Proteomes" id="UP000297703">
    <property type="component" value="Unassembled WGS sequence"/>
</dbReference>
<sequence>MSICLALMFVSSWYYAIVAMVIAGMIYKYIEYQGAEKEWGDGIRGLSLSAARFALLRLEVGPPHTKNWRPQLLVLLKLDEDLHVKHPRLLTFASQLKAGKGLTIVGSVMVGNFLENYAEALAAEQTIKHLMEAERVKGFCQLVVAAKVREGISHLIQSCGLGGMKHNTVVMGWPNAWRQSEDARAWKTFISTWGCGLGGIPPLSPTGAL</sequence>
<dbReference type="InterPro" id="IPR018491">
    <property type="entry name" value="SLC12_C"/>
</dbReference>
<gene>
    <name evidence="7" type="ORF">DR999_PMT19848</name>
</gene>
<dbReference type="STRING" id="55544.A0A4D9DPD7"/>